<name>A0A2S8PYW0_9GAMM</name>
<gene>
    <name evidence="1" type="ORF">C6H66_15615</name>
</gene>
<evidence type="ECO:0000313" key="2">
    <source>
        <dbReference type="Proteomes" id="UP000239550"/>
    </source>
</evidence>
<reference evidence="1 2" key="1">
    <citation type="submission" date="2018-02" db="EMBL/GenBank/DDBJ databases">
        <title>Five New Genomes of Indian Photorhabdus Isolates TSA.</title>
        <authorList>
            <person name="Dubay B."/>
            <person name="Somvanshi V.S."/>
        </authorList>
    </citation>
    <scope>NUCLEOTIDE SEQUENCE [LARGE SCALE GENOMIC DNA]</scope>
    <source>
        <strain evidence="1 2">H1</strain>
    </source>
</reference>
<organism evidence="1 2">
    <name type="scientific">Photorhabdus hindustanensis</name>
    <dbReference type="NCBI Taxonomy" id="2918802"/>
    <lineage>
        <taxon>Bacteria</taxon>
        <taxon>Pseudomonadati</taxon>
        <taxon>Pseudomonadota</taxon>
        <taxon>Gammaproteobacteria</taxon>
        <taxon>Enterobacterales</taxon>
        <taxon>Morganellaceae</taxon>
        <taxon>Photorhabdus</taxon>
    </lineage>
</organism>
<dbReference type="Proteomes" id="UP000239550">
    <property type="component" value="Unassembled WGS sequence"/>
</dbReference>
<proteinExistence type="predicted"/>
<dbReference type="EMBL" id="PUWT01000042">
    <property type="protein sequence ID" value="PQQ24410.1"/>
    <property type="molecule type" value="Genomic_DNA"/>
</dbReference>
<dbReference type="AlphaFoldDB" id="A0A2S8PYW0"/>
<comment type="caution">
    <text evidence="1">The sequence shown here is derived from an EMBL/GenBank/DDBJ whole genome shotgun (WGS) entry which is preliminary data.</text>
</comment>
<sequence>MLLIVLVATRYDIELEKLRVTGFDRGAEPLYKIQKVTLMLHTNNPIIKHKASLLNLAEELNKPQICIRQFISVGVRLRLGFLGWKV</sequence>
<accession>A0A2S8PYW0</accession>
<evidence type="ECO:0000313" key="1">
    <source>
        <dbReference type="EMBL" id="PQQ24410.1"/>
    </source>
</evidence>
<protein>
    <submittedName>
        <fullName evidence="1">Uncharacterized protein</fullName>
    </submittedName>
</protein>
<keyword evidence="2" id="KW-1185">Reference proteome</keyword>